<keyword evidence="8" id="KW-1185">Reference proteome</keyword>
<evidence type="ECO:0000256" key="3">
    <source>
        <dbReference type="ARBA" id="ARBA00023082"/>
    </source>
</evidence>
<reference evidence="8" key="1">
    <citation type="submission" date="2016-04" db="EMBL/GenBank/DDBJ databases">
        <authorList>
            <person name="Chen L."/>
            <person name="Zhuang W."/>
            <person name="Wang G."/>
        </authorList>
    </citation>
    <scope>NUCLEOTIDE SEQUENCE [LARGE SCALE GENOMIC DNA]</scope>
    <source>
        <strain evidence="8">17621</strain>
    </source>
</reference>
<dbReference type="InterPro" id="IPR039425">
    <property type="entry name" value="RNA_pol_sigma-70-like"/>
</dbReference>
<comment type="similarity">
    <text evidence="1">Belongs to the sigma-70 factor family. ECF subfamily.</text>
</comment>
<dbReference type="AlphaFoldDB" id="A0A1V9EJE1"/>
<dbReference type="Proteomes" id="UP000192610">
    <property type="component" value="Unassembled WGS sequence"/>
</dbReference>
<dbReference type="PANTHER" id="PTHR43133">
    <property type="entry name" value="RNA POLYMERASE ECF-TYPE SIGMA FACTO"/>
    <property type="match status" value="1"/>
</dbReference>
<evidence type="ECO:0000259" key="5">
    <source>
        <dbReference type="Pfam" id="PF04542"/>
    </source>
</evidence>
<sequence>MKKFQLDEVALLQGLNCRDKHTINKLHGHIHKKFYWYAYDFLKDKAQAEDAITDAYLAIIKWEEAFVSLNNIEAWLYKRVRWICLDILKKRATHGNIEDLMEMPDDDNSVEERKTKAEFYHLALQAIENLPDRNKKLMKLYYLDEMSTRDIADELGMNVKTVHNTRKLILKAIRNELIRKSLTVLILGILLPLK</sequence>
<feature type="domain" description="RNA polymerase sigma-70 region 2" evidence="5">
    <location>
        <begin position="31"/>
        <end position="92"/>
    </location>
</feature>
<dbReference type="OrthoDB" id="1121921at2"/>
<evidence type="ECO:0000256" key="4">
    <source>
        <dbReference type="ARBA" id="ARBA00023163"/>
    </source>
</evidence>
<dbReference type="PANTHER" id="PTHR43133:SF46">
    <property type="entry name" value="RNA POLYMERASE SIGMA-70 FACTOR ECF SUBFAMILY"/>
    <property type="match status" value="1"/>
</dbReference>
<gene>
    <name evidence="7" type="ORF">A4H97_31280</name>
</gene>
<dbReference type="InterPro" id="IPR014284">
    <property type="entry name" value="RNA_pol_sigma-70_dom"/>
</dbReference>
<dbReference type="GO" id="GO:0006352">
    <property type="term" value="P:DNA-templated transcription initiation"/>
    <property type="evidence" value="ECO:0007669"/>
    <property type="project" value="InterPro"/>
</dbReference>
<evidence type="ECO:0000256" key="2">
    <source>
        <dbReference type="ARBA" id="ARBA00023015"/>
    </source>
</evidence>
<dbReference type="Pfam" id="PF04542">
    <property type="entry name" value="Sigma70_r2"/>
    <property type="match status" value="1"/>
</dbReference>
<dbReference type="SUPFAM" id="SSF88659">
    <property type="entry name" value="Sigma3 and sigma4 domains of RNA polymerase sigma factors"/>
    <property type="match status" value="1"/>
</dbReference>
<comment type="caution">
    <text evidence="7">The sequence shown here is derived from an EMBL/GenBank/DDBJ whole genome shotgun (WGS) entry which is preliminary data.</text>
</comment>
<dbReference type="Gene3D" id="1.10.10.10">
    <property type="entry name" value="Winged helix-like DNA-binding domain superfamily/Winged helix DNA-binding domain"/>
    <property type="match status" value="1"/>
</dbReference>
<feature type="domain" description="RNA polymerase sigma factor 70 region 4 type 2" evidence="6">
    <location>
        <begin position="123"/>
        <end position="172"/>
    </location>
</feature>
<keyword evidence="3" id="KW-0731">Sigma factor</keyword>
<dbReference type="GO" id="GO:0016987">
    <property type="term" value="F:sigma factor activity"/>
    <property type="evidence" value="ECO:0007669"/>
    <property type="project" value="UniProtKB-KW"/>
</dbReference>
<dbReference type="InterPro" id="IPR036388">
    <property type="entry name" value="WH-like_DNA-bd_sf"/>
</dbReference>
<dbReference type="InterPro" id="IPR013325">
    <property type="entry name" value="RNA_pol_sigma_r2"/>
</dbReference>
<dbReference type="SUPFAM" id="SSF88946">
    <property type="entry name" value="Sigma2 domain of RNA polymerase sigma factors"/>
    <property type="match status" value="1"/>
</dbReference>
<evidence type="ECO:0008006" key="9">
    <source>
        <dbReference type="Google" id="ProtNLM"/>
    </source>
</evidence>
<evidence type="ECO:0000256" key="1">
    <source>
        <dbReference type="ARBA" id="ARBA00010641"/>
    </source>
</evidence>
<organism evidence="7 8">
    <name type="scientific">Niastella yeongjuensis</name>
    <dbReference type="NCBI Taxonomy" id="354355"/>
    <lineage>
        <taxon>Bacteria</taxon>
        <taxon>Pseudomonadati</taxon>
        <taxon>Bacteroidota</taxon>
        <taxon>Chitinophagia</taxon>
        <taxon>Chitinophagales</taxon>
        <taxon>Chitinophagaceae</taxon>
        <taxon>Niastella</taxon>
    </lineage>
</organism>
<evidence type="ECO:0000313" key="8">
    <source>
        <dbReference type="Proteomes" id="UP000192610"/>
    </source>
</evidence>
<evidence type="ECO:0000259" key="6">
    <source>
        <dbReference type="Pfam" id="PF08281"/>
    </source>
</evidence>
<dbReference type="GO" id="GO:0003677">
    <property type="term" value="F:DNA binding"/>
    <property type="evidence" value="ECO:0007669"/>
    <property type="project" value="InterPro"/>
</dbReference>
<dbReference type="InterPro" id="IPR013249">
    <property type="entry name" value="RNA_pol_sigma70_r4_t2"/>
</dbReference>
<dbReference type="Gene3D" id="1.10.1740.10">
    <property type="match status" value="1"/>
</dbReference>
<dbReference type="RefSeq" id="WP_081201893.1">
    <property type="nucleotide sequence ID" value="NZ_FOCZ01000020.1"/>
</dbReference>
<dbReference type="STRING" id="354355.SAMN05660816_06413"/>
<dbReference type="EMBL" id="LVXG01000024">
    <property type="protein sequence ID" value="OQP46247.1"/>
    <property type="molecule type" value="Genomic_DNA"/>
</dbReference>
<dbReference type="Pfam" id="PF08281">
    <property type="entry name" value="Sigma70_r4_2"/>
    <property type="match status" value="1"/>
</dbReference>
<keyword evidence="4" id="KW-0804">Transcription</keyword>
<accession>A0A1V9EJE1</accession>
<dbReference type="InterPro" id="IPR007627">
    <property type="entry name" value="RNA_pol_sigma70_r2"/>
</dbReference>
<dbReference type="NCBIfam" id="TIGR02937">
    <property type="entry name" value="sigma70-ECF"/>
    <property type="match status" value="1"/>
</dbReference>
<dbReference type="InterPro" id="IPR013324">
    <property type="entry name" value="RNA_pol_sigma_r3/r4-like"/>
</dbReference>
<proteinExistence type="inferred from homology"/>
<protein>
    <recommendedName>
        <fullName evidence="9">RNA polymerase subunit sigma-24</fullName>
    </recommendedName>
</protein>
<name>A0A1V9EJE1_9BACT</name>
<evidence type="ECO:0000313" key="7">
    <source>
        <dbReference type="EMBL" id="OQP46247.1"/>
    </source>
</evidence>
<keyword evidence="2" id="KW-0805">Transcription regulation</keyword>